<dbReference type="Proteomes" id="UP000649617">
    <property type="component" value="Unassembled WGS sequence"/>
</dbReference>
<evidence type="ECO:0000313" key="1">
    <source>
        <dbReference type="EMBL" id="CAE7661387.1"/>
    </source>
</evidence>
<comment type="caution">
    <text evidence="1">The sequence shown here is derived from an EMBL/GenBank/DDBJ whole genome shotgun (WGS) entry which is preliminary data.</text>
</comment>
<evidence type="ECO:0000313" key="2">
    <source>
        <dbReference type="Proteomes" id="UP000649617"/>
    </source>
</evidence>
<protein>
    <submittedName>
        <fullName evidence="1">PmpB protein</fullName>
    </submittedName>
</protein>
<accession>A0A812W896</accession>
<keyword evidence="2" id="KW-1185">Reference proteome</keyword>
<name>A0A812W896_SYMPI</name>
<dbReference type="AlphaFoldDB" id="A0A812W896"/>
<proteinExistence type="predicted"/>
<gene>
    <name evidence="1" type="primary">pmpB</name>
    <name evidence="1" type="ORF">SPIL2461_LOCUS17952</name>
</gene>
<dbReference type="EMBL" id="CAJNIZ010043487">
    <property type="protein sequence ID" value="CAE7661387.1"/>
    <property type="molecule type" value="Genomic_DNA"/>
</dbReference>
<organism evidence="1 2">
    <name type="scientific">Symbiodinium pilosum</name>
    <name type="common">Dinoflagellate</name>
    <dbReference type="NCBI Taxonomy" id="2952"/>
    <lineage>
        <taxon>Eukaryota</taxon>
        <taxon>Sar</taxon>
        <taxon>Alveolata</taxon>
        <taxon>Dinophyceae</taxon>
        <taxon>Suessiales</taxon>
        <taxon>Symbiodiniaceae</taxon>
        <taxon>Symbiodinium</taxon>
    </lineage>
</organism>
<sequence>LLPLPLDASALLTTYWICSFANNQWDIEIELGETIEDSPFAKVLCGNIRGVVMILDSDVLPLTRSWCLLEYYMTTRVNHLQVCFAVDRGVLSDMTCTSFTTALRAAERLRALCFRSSDAAKNEDKERILRYVASTIGLEVAEQDITETLSQALHSSIKQLELVTAERSSRLCDEASQQRELVMQETF</sequence>
<reference evidence="1" key="1">
    <citation type="submission" date="2021-02" db="EMBL/GenBank/DDBJ databases">
        <authorList>
            <person name="Dougan E. K."/>
            <person name="Rhodes N."/>
            <person name="Thang M."/>
            <person name="Chan C."/>
        </authorList>
    </citation>
    <scope>NUCLEOTIDE SEQUENCE</scope>
</reference>
<feature type="non-terminal residue" evidence="1">
    <location>
        <position position="1"/>
    </location>
</feature>